<dbReference type="Pfam" id="PF00082">
    <property type="entry name" value="Peptidase_S8"/>
    <property type="match status" value="1"/>
</dbReference>
<protein>
    <recommendedName>
        <fullName evidence="9">P/Homo B domain-containing protein</fullName>
    </recommendedName>
</protein>
<dbReference type="STRING" id="46731.A0A3M6UNY5"/>
<dbReference type="InterPro" id="IPR002884">
    <property type="entry name" value="P_dom"/>
</dbReference>
<keyword evidence="3" id="KW-0732">Signal</keyword>
<dbReference type="SUPFAM" id="SSF54897">
    <property type="entry name" value="Protease propeptides/inhibitors"/>
    <property type="match status" value="1"/>
</dbReference>
<dbReference type="PROSITE" id="PS51829">
    <property type="entry name" value="P_HOMO_B"/>
    <property type="match status" value="1"/>
</dbReference>
<dbReference type="EMBL" id="RCHS01001074">
    <property type="protein sequence ID" value="RMX55352.1"/>
    <property type="molecule type" value="Genomic_DNA"/>
</dbReference>
<dbReference type="PANTHER" id="PTHR42884">
    <property type="entry name" value="PROPROTEIN CONVERTASE SUBTILISIN/KEXIN-RELATED"/>
    <property type="match status" value="1"/>
</dbReference>
<keyword evidence="11" id="KW-1185">Reference proteome</keyword>
<dbReference type="GO" id="GO:0004252">
    <property type="term" value="F:serine-type endopeptidase activity"/>
    <property type="evidence" value="ECO:0007669"/>
    <property type="project" value="InterPro"/>
</dbReference>
<dbReference type="InterPro" id="IPR008979">
    <property type="entry name" value="Galactose-bd-like_sf"/>
</dbReference>
<keyword evidence="8" id="KW-1133">Transmembrane helix</keyword>
<accession>A0A3M6UNY5</accession>
<dbReference type="CDD" id="cd04059">
    <property type="entry name" value="Peptidases_S8_Protein_convertases_Kexins_Furin-like"/>
    <property type="match status" value="1"/>
</dbReference>
<reference evidence="10 11" key="1">
    <citation type="journal article" date="2018" name="Sci. Rep.">
        <title>Comparative analysis of the Pocillopora damicornis genome highlights role of immune system in coral evolution.</title>
        <authorList>
            <person name="Cunning R."/>
            <person name="Bay R.A."/>
            <person name="Gillette P."/>
            <person name="Baker A.C."/>
            <person name="Traylor-Knowles N."/>
        </authorList>
    </citation>
    <scope>NUCLEOTIDE SEQUENCE [LARGE SCALE GENOMIC DNA]</scope>
    <source>
        <strain evidence="10">RSMAS</strain>
        <tissue evidence="10">Whole animal</tissue>
    </source>
</reference>
<dbReference type="GO" id="GO:0000139">
    <property type="term" value="C:Golgi membrane"/>
    <property type="evidence" value="ECO:0007669"/>
    <property type="project" value="TreeGrafter"/>
</dbReference>
<keyword evidence="5" id="KW-0720">Serine protease</keyword>
<evidence type="ECO:0000313" key="10">
    <source>
        <dbReference type="EMBL" id="RMX55352.1"/>
    </source>
</evidence>
<feature type="transmembrane region" description="Helical" evidence="8">
    <location>
        <begin position="12"/>
        <end position="35"/>
    </location>
</feature>
<gene>
    <name evidence="10" type="ORF">pdam_00021241</name>
</gene>
<evidence type="ECO:0000259" key="9">
    <source>
        <dbReference type="PROSITE" id="PS51829"/>
    </source>
</evidence>
<dbReference type="GO" id="GO:0016486">
    <property type="term" value="P:peptide hormone processing"/>
    <property type="evidence" value="ECO:0007669"/>
    <property type="project" value="TreeGrafter"/>
</dbReference>
<evidence type="ECO:0000256" key="3">
    <source>
        <dbReference type="ARBA" id="ARBA00022729"/>
    </source>
</evidence>
<name>A0A3M6UNY5_POCDA</name>
<dbReference type="GO" id="GO:0005802">
    <property type="term" value="C:trans-Golgi network"/>
    <property type="evidence" value="ECO:0007669"/>
    <property type="project" value="TreeGrafter"/>
</dbReference>
<dbReference type="InterPro" id="IPR036852">
    <property type="entry name" value="Peptidase_S8/S53_dom_sf"/>
</dbReference>
<comment type="caution">
    <text evidence="10">The sequence shown here is derived from an EMBL/GenBank/DDBJ whole genome shotgun (WGS) entry which is preliminary data.</text>
</comment>
<keyword evidence="2" id="KW-0165">Cleavage on pair of basic residues</keyword>
<organism evidence="10 11">
    <name type="scientific">Pocillopora damicornis</name>
    <name type="common">Cauliflower coral</name>
    <name type="synonym">Millepora damicornis</name>
    <dbReference type="NCBI Taxonomy" id="46731"/>
    <lineage>
        <taxon>Eukaryota</taxon>
        <taxon>Metazoa</taxon>
        <taxon>Cnidaria</taxon>
        <taxon>Anthozoa</taxon>
        <taxon>Hexacorallia</taxon>
        <taxon>Scleractinia</taxon>
        <taxon>Astrocoeniina</taxon>
        <taxon>Pocilloporidae</taxon>
        <taxon>Pocillopora</taxon>
    </lineage>
</organism>
<dbReference type="PANTHER" id="PTHR42884:SF31">
    <property type="entry name" value="PROPROTEIN CONVERTASE SUBTILISIN_KEXIN TYPE 5"/>
    <property type="match status" value="1"/>
</dbReference>
<dbReference type="SUPFAM" id="SSF49785">
    <property type="entry name" value="Galactose-binding domain-like"/>
    <property type="match status" value="1"/>
</dbReference>
<dbReference type="Pfam" id="PF16470">
    <property type="entry name" value="S8_pro-domain"/>
    <property type="match status" value="1"/>
</dbReference>
<evidence type="ECO:0000313" key="11">
    <source>
        <dbReference type="Proteomes" id="UP000275408"/>
    </source>
</evidence>
<dbReference type="InterPro" id="IPR000209">
    <property type="entry name" value="Peptidase_S8/S53_dom"/>
</dbReference>
<sequence>MAWYSSSTSSIVRPFSCVLFIILYWGNGVIVDAIFTNLWAVKVRGSQQEAEKLAHRHGFSYDKHLLEDYYLFKKLGFVKRPGKSELSLEVDAKLSREPKNLSASYDFVKGRTAYLRNKCIHCLRRDLKTLGSQHTISCLFGKQVILVKECWWQWLMMELMAAILICVKTIIITSCRTINAFPLILCSHGNRCAGIIAGVANNNCCGVGLAYNAKIAGIRLFNDKGKTTDATEASALVHELGSVDIYSNSWGPGNWGMEVEGPGPLTTAALKHGVEKGRDGLGAIYTFAVGNGGDRDSCAYNGYVNSIYTITINGVNKDGTKPAYAEECAGILATTYSKETGNQSGSIVTVDEKAGCVKDFGDTSAANAMASGLIALTLEANPRLTWRDVQHIIVRSARREPLKQGDWMKNAANLSFSTYHGFGLMDVSRMVSLAKNWKMVTPQVKCEIKGTDRNKHIPSKVSGTVRNCPIKFLEHVQIKVDLDFHYRGDLSLKLKAPSGTLSPLTKYRYFDQFEETKNLTDWVITTLFHWGESPMGTWELEISDLDQRKYKSTGEY</sequence>
<dbReference type="Pfam" id="PF01483">
    <property type="entry name" value="P_proprotein"/>
    <property type="match status" value="1"/>
</dbReference>
<dbReference type="InterPro" id="IPR032815">
    <property type="entry name" value="S8_pro-domain"/>
</dbReference>
<dbReference type="OrthoDB" id="5975161at2759"/>
<comment type="similarity">
    <text evidence="7">Belongs to the peptidase S8 family.</text>
</comment>
<dbReference type="Gene3D" id="3.40.50.200">
    <property type="entry name" value="Peptidase S8/S53 domain"/>
    <property type="match status" value="1"/>
</dbReference>
<evidence type="ECO:0000256" key="1">
    <source>
        <dbReference type="ARBA" id="ARBA00022670"/>
    </source>
</evidence>
<keyword evidence="4" id="KW-0378">Hydrolase</keyword>
<keyword evidence="8" id="KW-0812">Transmembrane</keyword>
<dbReference type="Gene3D" id="3.30.70.850">
    <property type="entry name" value="Peptidase S8, pro-domain"/>
    <property type="match status" value="1"/>
</dbReference>
<dbReference type="SUPFAM" id="SSF52743">
    <property type="entry name" value="Subtilisin-like"/>
    <property type="match status" value="1"/>
</dbReference>
<keyword evidence="8" id="KW-0472">Membrane</keyword>
<evidence type="ECO:0000256" key="7">
    <source>
        <dbReference type="PROSITE-ProRule" id="PRU01240"/>
    </source>
</evidence>
<evidence type="ECO:0000256" key="8">
    <source>
        <dbReference type="SAM" id="Phobius"/>
    </source>
</evidence>
<dbReference type="AlphaFoldDB" id="A0A3M6UNY5"/>
<keyword evidence="6" id="KW-0865">Zymogen</keyword>
<dbReference type="Gene3D" id="2.60.120.260">
    <property type="entry name" value="Galactose-binding domain-like"/>
    <property type="match status" value="1"/>
</dbReference>
<dbReference type="PROSITE" id="PS51892">
    <property type="entry name" value="SUBTILASE"/>
    <property type="match status" value="1"/>
</dbReference>
<keyword evidence="1" id="KW-0645">Protease</keyword>
<dbReference type="Proteomes" id="UP000275408">
    <property type="component" value="Unassembled WGS sequence"/>
</dbReference>
<dbReference type="InterPro" id="IPR034182">
    <property type="entry name" value="Kexin/furin"/>
</dbReference>
<evidence type="ECO:0000256" key="2">
    <source>
        <dbReference type="ARBA" id="ARBA00022685"/>
    </source>
</evidence>
<feature type="domain" description="P/Homo B" evidence="9">
    <location>
        <begin position="440"/>
        <end position="556"/>
    </location>
</feature>
<proteinExistence type="inferred from homology"/>
<evidence type="ECO:0000256" key="6">
    <source>
        <dbReference type="ARBA" id="ARBA00023145"/>
    </source>
</evidence>
<evidence type="ECO:0000256" key="5">
    <source>
        <dbReference type="ARBA" id="ARBA00022825"/>
    </source>
</evidence>
<evidence type="ECO:0000256" key="4">
    <source>
        <dbReference type="ARBA" id="ARBA00022801"/>
    </source>
</evidence>
<dbReference type="InterPro" id="IPR038466">
    <property type="entry name" value="S8_pro-domain_sf"/>
</dbReference>
<comment type="caution">
    <text evidence="7">Lacks conserved residue(s) required for the propagation of feature annotation.</text>
</comment>